<accession>A0ABY8VTU6</accession>
<organism evidence="2 3">
    <name type="scientific">Corynebacterium suedekumii</name>
    <dbReference type="NCBI Taxonomy" id="3049801"/>
    <lineage>
        <taxon>Bacteria</taxon>
        <taxon>Bacillati</taxon>
        <taxon>Actinomycetota</taxon>
        <taxon>Actinomycetes</taxon>
        <taxon>Mycobacteriales</taxon>
        <taxon>Corynebacteriaceae</taxon>
        <taxon>Corynebacterium</taxon>
    </lineage>
</organism>
<dbReference type="InterPro" id="IPR040198">
    <property type="entry name" value="Fido_containing"/>
</dbReference>
<evidence type="ECO:0000313" key="3">
    <source>
        <dbReference type="Proteomes" id="UP001238805"/>
    </source>
</evidence>
<evidence type="ECO:0000313" key="2">
    <source>
        <dbReference type="EMBL" id="WIM71584.1"/>
    </source>
</evidence>
<dbReference type="InterPro" id="IPR026287">
    <property type="entry name" value="SoFic-like"/>
</dbReference>
<dbReference type="PIRSF" id="PIRSF038925">
    <property type="entry name" value="AMP-prot_trans"/>
    <property type="match status" value="1"/>
</dbReference>
<evidence type="ECO:0000259" key="1">
    <source>
        <dbReference type="PROSITE" id="PS51459"/>
    </source>
</evidence>
<dbReference type="PROSITE" id="PS51459">
    <property type="entry name" value="FIDO"/>
    <property type="match status" value="1"/>
</dbReference>
<dbReference type="Pfam" id="PF02661">
    <property type="entry name" value="Fic"/>
    <property type="match status" value="1"/>
</dbReference>
<dbReference type="PANTHER" id="PTHR13504">
    <property type="entry name" value="FIDO DOMAIN-CONTAINING PROTEIN DDB_G0283145"/>
    <property type="match status" value="1"/>
</dbReference>
<name>A0ABY8VTU6_9CORY</name>
<proteinExistence type="predicted"/>
<dbReference type="InterPro" id="IPR048770">
    <property type="entry name" value="SoFic-like_C"/>
</dbReference>
<reference evidence="2 3" key="1">
    <citation type="submission" date="2023-05" db="EMBL/GenBank/DDBJ databases">
        <title>Corynebacterium suedekumii sp. nov. and Corynebacterium breve sp. nov. isolated from raw cow's milk.</title>
        <authorList>
            <person name="Baer M.K."/>
            <person name="Mehl L."/>
            <person name="Hellmuth R."/>
            <person name="Marke G."/>
            <person name="Lipski A."/>
        </authorList>
    </citation>
    <scope>NUCLEOTIDE SEQUENCE [LARGE SCALE GENOMIC DNA]</scope>
    <source>
        <strain evidence="2 3">LM112</strain>
    </source>
</reference>
<feature type="domain" description="Fido" evidence="1">
    <location>
        <begin position="90"/>
        <end position="234"/>
    </location>
</feature>
<dbReference type="Pfam" id="PF21248">
    <property type="entry name" value="SoFic-like_C"/>
    <property type="match status" value="1"/>
</dbReference>
<sequence length="335" mass="37344">MLKAVISAREQLAVLDTACRLIPNPHIITSTIPLREAQASTEIENIVTTNDELFRAAWDVDLDPSPATKEALRYREALHTGVTHLAERPVSVKTAELVGGILLGRTALIRSTPGTYIGDPVAQTRVYTPPEGQRVIENHLSAWEKFIYSDHELDPLVLMALTHYQFEAIHPFHDGNGRTGRILNVLLLIQEGLLELPVLYLSGFIVANKTEYYRLLRKVTEHGAWEEWLLFMLRGVEQAARSAIRLINSLRELQESTVAEIRALGNIQPAAEVSELLLVNPYVRIQDVIDAELAKRQTASGWLASLVAAGILQELKIGRQKIFINTRALSILTST</sequence>
<dbReference type="Gene3D" id="1.10.3290.10">
    <property type="entry name" value="Fido-like domain"/>
    <property type="match status" value="1"/>
</dbReference>
<keyword evidence="3" id="KW-1185">Reference proteome</keyword>
<gene>
    <name evidence="2" type="ORF">QP029_04400</name>
</gene>
<dbReference type="EMBL" id="CP126970">
    <property type="protein sequence ID" value="WIM71584.1"/>
    <property type="molecule type" value="Genomic_DNA"/>
</dbReference>
<dbReference type="InterPro" id="IPR025758">
    <property type="entry name" value="Fic/DOC_N"/>
</dbReference>
<dbReference type="InterPro" id="IPR003812">
    <property type="entry name" value="Fido"/>
</dbReference>
<dbReference type="PANTHER" id="PTHR13504:SF35">
    <property type="entry name" value="PROTEIN ADENYLYLTRANSFERASE SOFIC"/>
    <property type="match status" value="1"/>
</dbReference>
<dbReference type="Pfam" id="PF13784">
    <property type="entry name" value="Fic_N"/>
    <property type="match status" value="1"/>
</dbReference>
<protein>
    <submittedName>
        <fullName evidence="2">Fic/DOC family N-terminal domain-containing protein</fullName>
    </submittedName>
</protein>
<dbReference type="SUPFAM" id="SSF140931">
    <property type="entry name" value="Fic-like"/>
    <property type="match status" value="1"/>
</dbReference>
<dbReference type="InterPro" id="IPR036597">
    <property type="entry name" value="Fido-like_dom_sf"/>
</dbReference>
<dbReference type="Proteomes" id="UP001238805">
    <property type="component" value="Chromosome"/>
</dbReference>